<protein>
    <recommendedName>
        <fullName evidence="5">Membrane domain of glycerophosphoryl diester phosphodiesterase</fullName>
    </recommendedName>
</protein>
<feature type="transmembrane region" description="Helical" evidence="2">
    <location>
        <begin position="34"/>
        <end position="56"/>
    </location>
</feature>
<feature type="region of interest" description="Disordered" evidence="1">
    <location>
        <begin position="254"/>
        <end position="273"/>
    </location>
</feature>
<proteinExistence type="predicted"/>
<evidence type="ECO:0008006" key="5">
    <source>
        <dbReference type="Google" id="ProtNLM"/>
    </source>
</evidence>
<reference evidence="4" key="1">
    <citation type="submission" date="2016-10" db="EMBL/GenBank/DDBJ databases">
        <authorList>
            <person name="Varghese N."/>
            <person name="Submissions S."/>
        </authorList>
    </citation>
    <scope>NUCLEOTIDE SEQUENCE [LARGE SCALE GENOMIC DNA]</scope>
    <source>
        <strain evidence="4">DSM 23317</strain>
    </source>
</reference>
<evidence type="ECO:0000313" key="4">
    <source>
        <dbReference type="Proteomes" id="UP000199527"/>
    </source>
</evidence>
<keyword evidence="2" id="KW-0472">Membrane</keyword>
<name>A0A1G8S3G3_9GAMM</name>
<evidence type="ECO:0000313" key="3">
    <source>
        <dbReference type="EMBL" id="SDJ23766.1"/>
    </source>
</evidence>
<accession>A0A1G8S3G3</accession>
<gene>
    <name evidence="3" type="ORF">SAMN04488540_10660</name>
</gene>
<sequence>MFLASYARFYMQKLNLIAVLTETFRLIRQDVKPLLFATLASGIAMAAATFVCYTVIETVLGMPVTFSLSEPSDGFMVLQLIMVIMTAPIEAGLAYIGLQRALGRPVSARAMLDVVPLTAPLLLISLMTGFVSQLGFALFFVLGIGLLVVLSQANLYFVVQRTNPLKSIIDSAKVMVKQLLPLSGAYLVGIIGLLLAFWPMAMVIASHASDQPVDGTTEMMAATVTLAALCWVIPFFFQLKGVVYKHLFVTPETQSSDEASPSEPGAGNGHFEA</sequence>
<evidence type="ECO:0000256" key="1">
    <source>
        <dbReference type="SAM" id="MobiDB-lite"/>
    </source>
</evidence>
<feature type="transmembrane region" description="Helical" evidence="2">
    <location>
        <begin position="110"/>
        <end position="130"/>
    </location>
</feature>
<dbReference type="Proteomes" id="UP000199527">
    <property type="component" value="Unassembled WGS sequence"/>
</dbReference>
<keyword evidence="4" id="KW-1185">Reference proteome</keyword>
<feature type="transmembrane region" description="Helical" evidence="2">
    <location>
        <begin position="76"/>
        <end position="98"/>
    </location>
</feature>
<feature type="transmembrane region" description="Helical" evidence="2">
    <location>
        <begin position="136"/>
        <end position="159"/>
    </location>
</feature>
<keyword evidence="2" id="KW-1133">Transmembrane helix</keyword>
<organism evidence="3 4">
    <name type="scientific">Ferrimonas sediminum</name>
    <dbReference type="NCBI Taxonomy" id="718193"/>
    <lineage>
        <taxon>Bacteria</taxon>
        <taxon>Pseudomonadati</taxon>
        <taxon>Pseudomonadota</taxon>
        <taxon>Gammaproteobacteria</taxon>
        <taxon>Alteromonadales</taxon>
        <taxon>Ferrimonadaceae</taxon>
        <taxon>Ferrimonas</taxon>
    </lineage>
</organism>
<feature type="transmembrane region" description="Helical" evidence="2">
    <location>
        <begin position="179"/>
        <end position="199"/>
    </location>
</feature>
<feature type="transmembrane region" description="Helical" evidence="2">
    <location>
        <begin position="219"/>
        <end position="237"/>
    </location>
</feature>
<keyword evidence="2" id="KW-0812">Transmembrane</keyword>
<evidence type="ECO:0000256" key="2">
    <source>
        <dbReference type="SAM" id="Phobius"/>
    </source>
</evidence>
<dbReference type="EMBL" id="FNEM01000006">
    <property type="protein sequence ID" value="SDJ23766.1"/>
    <property type="molecule type" value="Genomic_DNA"/>
</dbReference>
<dbReference type="AlphaFoldDB" id="A0A1G8S3G3"/>